<keyword evidence="5" id="KW-0808">Transferase</keyword>
<evidence type="ECO:0000259" key="4">
    <source>
        <dbReference type="PROSITE" id="PS51177"/>
    </source>
</evidence>
<dbReference type="PANTHER" id="PTHR21098">
    <property type="entry name" value="RIBOFLAVIN SYNTHASE ALPHA CHAIN"/>
    <property type="match status" value="1"/>
</dbReference>
<dbReference type="InterPro" id="IPR026017">
    <property type="entry name" value="Lumazine-bd_dom"/>
</dbReference>
<evidence type="ECO:0000313" key="5">
    <source>
        <dbReference type="EMBL" id="MBS9338144.1"/>
    </source>
</evidence>
<dbReference type="PIRSF" id="PIRSF000498">
    <property type="entry name" value="Riboflavin_syn_A"/>
    <property type="match status" value="1"/>
</dbReference>
<feature type="repeat" description="Lumazine-binding" evidence="3">
    <location>
        <begin position="99"/>
        <end position="196"/>
    </location>
</feature>
<dbReference type="GO" id="GO:0004746">
    <property type="term" value="F:riboflavin synthase activity"/>
    <property type="evidence" value="ECO:0007669"/>
    <property type="project" value="UniProtKB-EC"/>
</dbReference>
<dbReference type="PANTHER" id="PTHR21098:SF0">
    <property type="entry name" value="RIBOFLAVIN SYNTHASE"/>
    <property type="match status" value="1"/>
</dbReference>
<sequence>MFTGITEEVGRVQEIIKKNEKEWHLTVKTPSPFFAGLPLGASVMNDGVCLSIVESTDDCASFDVMVPTYETTIVSDYEVGTSINLERSLPVNGRLDGHFVLGHVDGTAQLVAKKQDGETVFLQFHVADENLVPEVVAKGSVAVSGVSLTVIGTDGSDFTVGLIPTTLEKTNLSGLEVGNFVNLETDILAKYLQKKVGNAYVS</sequence>
<feature type="repeat" description="Lumazine-binding" evidence="3">
    <location>
        <begin position="1"/>
        <end position="98"/>
    </location>
</feature>
<proteinExistence type="predicted"/>
<dbReference type="CDD" id="cd00402">
    <property type="entry name" value="Riboflavin_synthase_like"/>
    <property type="match status" value="1"/>
</dbReference>
<dbReference type="EC" id="2.5.1.9" evidence="2"/>
<evidence type="ECO:0000256" key="2">
    <source>
        <dbReference type="NCBIfam" id="TIGR00187"/>
    </source>
</evidence>
<keyword evidence="6" id="KW-1185">Reference proteome</keyword>
<accession>A0ABS5R0V3</accession>
<evidence type="ECO:0000256" key="1">
    <source>
        <dbReference type="ARBA" id="ARBA00022737"/>
    </source>
</evidence>
<reference evidence="5 6" key="1">
    <citation type="submission" date="2020-02" db="EMBL/GenBank/DDBJ databases">
        <title>Fructobacillus sp. isolated from paper mulberry of Taiwan.</title>
        <authorList>
            <person name="Lin S.-T."/>
        </authorList>
    </citation>
    <scope>NUCLEOTIDE SEQUENCE [LARGE SCALE GENOMIC DNA]</scope>
    <source>
        <strain evidence="5 6">M2-14</strain>
    </source>
</reference>
<evidence type="ECO:0000256" key="3">
    <source>
        <dbReference type="PROSITE-ProRule" id="PRU00524"/>
    </source>
</evidence>
<dbReference type="InterPro" id="IPR017938">
    <property type="entry name" value="Riboflavin_synthase-like_b-brl"/>
</dbReference>
<dbReference type="Gene3D" id="2.40.30.20">
    <property type="match status" value="2"/>
</dbReference>
<feature type="domain" description="Lumazine-binding" evidence="4">
    <location>
        <begin position="99"/>
        <end position="196"/>
    </location>
</feature>
<keyword evidence="1" id="KW-0677">Repeat</keyword>
<gene>
    <name evidence="5" type="ORF">G6R29_00635</name>
</gene>
<dbReference type="SUPFAM" id="SSF63380">
    <property type="entry name" value="Riboflavin synthase domain-like"/>
    <property type="match status" value="2"/>
</dbReference>
<dbReference type="Proteomes" id="UP001519504">
    <property type="component" value="Unassembled WGS sequence"/>
</dbReference>
<dbReference type="RefSeq" id="WP_213808427.1">
    <property type="nucleotide sequence ID" value="NZ_JAAMFK010000001.1"/>
</dbReference>
<dbReference type="NCBIfam" id="NF006767">
    <property type="entry name" value="PRK09289.1"/>
    <property type="match status" value="1"/>
</dbReference>
<dbReference type="InterPro" id="IPR023366">
    <property type="entry name" value="ATP_synth_asu-like_sf"/>
</dbReference>
<name>A0ABS5R0V3_9LACO</name>
<dbReference type="NCBIfam" id="TIGR00187">
    <property type="entry name" value="ribE"/>
    <property type="match status" value="1"/>
</dbReference>
<dbReference type="Pfam" id="PF00677">
    <property type="entry name" value="Lum_binding"/>
    <property type="match status" value="2"/>
</dbReference>
<dbReference type="PROSITE" id="PS51177">
    <property type="entry name" value="LUMAZINE_BIND"/>
    <property type="match status" value="2"/>
</dbReference>
<dbReference type="EMBL" id="JAAMFK010000001">
    <property type="protein sequence ID" value="MBS9338144.1"/>
    <property type="molecule type" value="Genomic_DNA"/>
</dbReference>
<organism evidence="5 6">
    <name type="scientific">Fructobacillus broussonetiae</name>
    <dbReference type="NCBI Taxonomy" id="2713173"/>
    <lineage>
        <taxon>Bacteria</taxon>
        <taxon>Bacillati</taxon>
        <taxon>Bacillota</taxon>
        <taxon>Bacilli</taxon>
        <taxon>Lactobacillales</taxon>
        <taxon>Lactobacillaceae</taxon>
        <taxon>Fructobacillus</taxon>
    </lineage>
</organism>
<evidence type="ECO:0000313" key="6">
    <source>
        <dbReference type="Proteomes" id="UP001519504"/>
    </source>
</evidence>
<feature type="domain" description="Lumazine-binding" evidence="4">
    <location>
        <begin position="1"/>
        <end position="98"/>
    </location>
</feature>
<dbReference type="InterPro" id="IPR001783">
    <property type="entry name" value="Lumazine-bd"/>
</dbReference>
<comment type="caution">
    <text evidence="5">The sequence shown here is derived from an EMBL/GenBank/DDBJ whole genome shotgun (WGS) entry which is preliminary data.</text>
</comment>
<protein>
    <recommendedName>
        <fullName evidence="2">Riboflavin synthase</fullName>
        <ecNumber evidence="2">2.5.1.9</ecNumber>
    </recommendedName>
</protein>